<dbReference type="Pfam" id="PF12520">
    <property type="entry name" value="DUF3723"/>
    <property type="match status" value="1"/>
</dbReference>
<evidence type="ECO:0000313" key="2">
    <source>
        <dbReference type="EMBL" id="CAG8425950.1"/>
    </source>
</evidence>
<dbReference type="InterPro" id="IPR022198">
    <property type="entry name" value="DUF3723"/>
</dbReference>
<dbReference type="Proteomes" id="UP001152646">
    <property type="component" value="Unassembled WGS sequence"/>
</dbReference>
<name>A0A9W4NVK5_9EURO</name>
<evidence type="ECO:0000313" key="3">
    <source>
        <dbReference type="Proteomes" id="UP001152646"/>
    </source>
</evidence>
<comment type="caution">
    <text evidence="2">The sequence shown here is derived from an EMBL/GenBank/DDBJ whole genome shotgun (WGS) entry which is preliminary data.</text>
</comment>
<feature type="region of interest" description="Disordered" evidence="1">
    <location>
        <begin position="689"/>
        <end position="712"/>
    </location>
</feature>
<gene>
    <name evidence="2" type="ORF">PSALAMII_LOCUS10738</name>
</gene>
<dbReference type="OrthoDB" id="41532at2759"/>
<proteinExistence type="predicted"/>
<accession>A0A9W4NVK5</accession>
<dbReference type="EMBL" id="CAJVPA010000258">
    <property type="protein sequence ID" value="CAG8425950.1"/>
    <property type="molecule type" value="Genomic_DNA"/>
</dbReference>
<sequence>MPHSRQSEVEHWERKLYDYRERHFELSARVHLSHLVFETGFRRRMDGRQNIRRLKQMMKIQGCQRLIRENHVPVIVPRTHWQDYVRPRSGSGIIPSLDVELDYRLRAYDHENLITAARSVLDHDNQWWIVDVYLTDGEDEDHRNEADSVRDMFIQSLKERYPNDNRPPDGLIYERINFYEGHLNTPRDPLAANNWWAVLEAVAGSKKGKYLKQFFKHETLHQRLNSLLVVPGLWEGMRIGLLHKVTAMHSDEPIACYWMLIYSIFSRLVGGRDELLPLIDGVTVDLLQSRVPKVSSKDLIFLKDNMNKGRLFPNFSEAARLEIWARLTEIDYPIPTLKTFFKDRLYLEVAQCVMKRLFVQPRSEKITIDQGVYGKYDTPVPVSMALRQQWLRNDLLEFWRFSFQYGFEMTNHQRLKWSKDGEPEDLFDPQSSESSLFPRQDIWRHFFALVRARTFQAPALSDSSFATMELPSPRPCDYPEDISEEIDVAKRCGKPYSNTVEADRFALSAESLQQSQIPVRVTAGFLRQSVFKAFFGYLWNSNGQTHDGDPAENNTDIQNYGEQLNQEDFGRNVAAGPDMDVDSGSITENPLAASTALTHNVVVPAPAADQMPSFCVMKITVGETTQSLELPFHESFLRDFSSGLFNNSFSVQRLDGRSIAAGECYSHYLNYPTSQLHAKFKEGQYPEYESTSSQMGIGSKRQRISEQEQHMASAKAWLQDQISKLKDLHDSDEGEL</sequence>
<reference evidence="2" key="1">
    <citation type="submission" date="2021-07" db="EMBL/GenBank/DDBJ databases">
        <authorList>
            <person name="Branca A.L. A."/>
        </authorList>
    </citation>
    <scope>NUCLEOTIDE SEQUENCE</scope>
</reference>
<dbReference type="AlphaFoldDB" id="A0A9W4NVK5"/>
<protein>
    <submittedName>
        <fullName evidence="2">Uncharacterized protein</fullName>
    </submittedName>
</protein>
<organism evidence="2 3">
    <name type="scientific">Penicillium salamii</name>
    <dbReference type="NCBI Taxonomy" id="1612424"/>
    <lineage>
        <taxon>Eukaryota</taxon>
        <taxon>Fungi</taxon>
        <taxon>Dikarya</taxon>
        <taxon>Ascomycota</taxon>
        <taxon>Pezizomycotina</taxon>
        <taxon>Eurotiomycetes</taxon>
        <taxon>Eurotiomycetidae</taxon>
        <taxon>Eurotiales</taxon>
        <taxon>Aspergillaceae</taxon>
        <taxon>Penicillium</taxon>
    </lineage>
</organism>
<evidence type="ECO:0000256" key="1">
    <source>
        <dbReference type="SAM" id="MobiDB-lite"/>
    </source>
</evidence>